<evidence type="ECO:0000313" key="2">
    <source>
        <dbReference type="EMBL" id="OQA55160.1"/>
    </source>
</evidence>
<organism evidence="2">
    <name type="scientific">Candidatus Atribacter allofermentans</name>
    <dbReference type="NCBI Taxonomy" id="1852833"/>
    <lineage>
        <taxon>Bacteria</taxon>
        <taxon>Pseudomonadati</taxon>
        <taxon>Atribacterota</taxon>
        <taxon>Atribacteria</taxon>
        <taxon>Atribacterales</taxon>
        <taxon>Atribacteraceae</taxon>
        <taxon>Atribacter</taxon>
    </lineage>
</organism>
<sequence length="126" mass="13990">MPRGDGTGPMGMGPMTGRAAGYCAGYDVPGYMNPTFGRFGFGRGWFGRGGGRGWRHWYYATGFPGWARAQYYNPPFGPAWGNVPPPTSPQEEAEVLKEQAEILKQQLEQIDKRIEELQKSAPKDNM</sequence>
<dbReference type="EMBL" id="MWBQ01000173">
    <property type="protein sequence ID" value="OQA55160.1"/>
    <property type="molecule type" value="Genomic_DNA"/>
</dbReference>
<dbReference type="Pfam" id="PF17253">
    <property type="entry name" value="DUF5320"/>
    <property type="match status" value="1"/>
</dbReference>
<protein>
    <recommendedName>
        <fullName evidence="3">DUF5320 domain-containing protein</fullName>
    </recommendedName>
</protein>
<dbReference type="AlphaFoldDB" id="A0A1V5SKU0"/>
<accession>A0A1V5SKU0</accession>
<dbReference type="InterPro" id="IPR035205">
    <property type="entry name" value="DUF5320"/>
</dbReference>
<feature type="coiled-coil region" evidence="1">
    <location>
        <begin position="90"/>
        <end position="120"/>
    </location>
</feature>
<reference evidence="2" key="1">
    <citation type="submission" date="2017-02" db="EMBL/GenBank/DDBJ databases">
        <title>Delving into the versatile metabolic prowess of the omnipresent phylum Bacteroidetes.</title>
        <authorList>
            <person name="Nobu M.K."/>
            <person name="Mei R."/>
            <person name="Narihiro T."/>
            <person name="Kuroda K."/>
            <person name="Liu W.-T."/>
        </authorList>
    </citation>
    <scope>NUCLEOTIDE SEQUENCE</scope>
    <source>
        <strain evidence="2">ADurb.Bin276</strain>
    </source>
</reference>
<evidence type="ECO:0008006" key="3">
    <source>
        <dbReference type="Google" id="ProtNLM"/>
    </source>
</evidence>
<gene>
    <name evidence="2" type="ORF">BWY41_01748</name>
</gene>
<comment type="caution">
    <text evidence="2">The sequence shown here is derived from an EMBL/GenBank/DDBJ whole genome shotgun (WGS) entry which is preliminary data.</text>
</comment>
<keyword evidence="1" id="KW-0175">Coiled coil</keyword>
<evidence type="ECO:0000256" key="1">
    <source>
        <dbReference type="SAM" id="Coils"/>
    </source>
</evidence>
<dbReference type="Proteomes" id="UP000485569">
    <property type="component" value="Unassembled WGS sequence"/>
</dbReference>
<name>A0A1V5SKU0_9BACT</name>
<proteinExistence type="predicted"/>